<dbReference type="Gene3D" id="3.40.50.1820">
    <property type="entry name" value="alpha/beta hydrolase"/>
    <property type="match status" value="1"/>
</dbReference>
<organism evidence="3">
    <name type="scientific">Desulfobacca acetoxidans</name>
    <dbReference type="NCBI Taxonomy" id="60893"/>
    <lineage>
        <taxon>Bacteria</taxon>
        <taxon>Pseudomonadati</taxon>
        <taxon>Thermodesulfobacteriota</taxon>
        <taxon>Desulfobaccia</taxon>
        <taxon>Desulfobaccales</taxon>
        <taxon>Desulfobaccaceae</taxon>
        <taxon>Desulfobacca</taxon>
    </lineage>
</organism>
<dbReference type="PANTHER" id="PTHR43798">
    <property type="entry name" value="MONOACYLGLYCEROL LIPASE"/>
    <property type="match status" value="1"/>
</dbReference>
<gene>
    <name evidence="3" type="ORF">ENV52_14760</name>
</gene>
<dbReference type="SUPFAM" id="SSF53474">
    <property type="entry name" value="alpha/beta-Hydrolases"/>
    <property type="match status" value="1"/>
</dbReference>
<reference evidence="3" key="1">
    <citation type="journal article" date="2020" name="mSystems">
        <title>Genome- and Community-Level Interaction Insights into Carbon Utilization and Element Cycling Functions of Hydrothermarchaeota in Hydrothermal Sediment.</title>
        <authorList>
            <person name="Zhou Z."/>
            <person name="Liu Y."/>
            <person name="Xu W."/>
            <person name="Pan J."/>
            <person name="Luo Z.H."/>
            <person name="Li M."/>
        </authorList>
    </citation>
    <scope>NUCLEOTIDE SEQUENCE [LARGE SCALE GENOMIC DNA]</scope>
    <source>
        <strain evidence="3">SpSt-767</strain>
    </source>
</reference>
<dbReference type="PANTHER" id="PTHR43798:SF31">
    <property type="entry name" value="AB HYDROLASE SUPERFAMILY PROTEIN YCLE"/>
    <property type="match status" value="1"/>
</dbReference>
<proteinExistence type="predicted"/>
<keyword evidence="1 3" id="KW-0378">Hydrolase</keyword>
<evidence type="ECO:0000259" key="2">
    <source>
        <dbReference type="Pfam" id="PF12697"/>
    </source>
</evidence>
<dbReference type="GO" id="GO:0016787">
    <property type="term" value="F:hydrolase activity"/>
    <property type="evidence" value="ECO:0007669"/>
    <property type="project" value="UniProtKB-KW"/>
</dbReference>
<dbReference type="Pfam" id="PF12697">
    <property type="entry name" value="Abhydrolase_6"/>
    <property type="match status" value="1"/>
</dbReference>
<dbReference type="AlphaFoldDB" id="A0A7V6A6P9"/>
<evidence type="ECO:0000256" key="1">
    <source>
        <dbReference type="ARBA" id="ARBA00022801"/>
    </source>
</evidence>
<protein>
    <submittedName>
        <fullName evidence="3">Alpha/beta fold hydrolase</fullName>
    </submittedName>
</protein>
<dbReference type="InterPro" id="IPR050266">
    <property type="entry name" value="AB_hydrolase_sf"/>
</dbReference>
<dbReference type="InterPro" id="IPR000073">
    <property type="entry name" value="AB_hydrolase_1"/>
</dbReference>
<sequence>MKTLVFLHGWGATGNIWRRQVEAFVSPDITVATPTFPTWEVSWLSQYLRTVPLAETVLAGWSLGGMLLLEVLSRNPVTPAGLILVATPASFCERPDYPYGQPRAVVRALRRTVRKDAGRGLADFANRCLAPGEEHFREEIFREFQPQKNGADLAAGLDYLINTDLRPHLSMIPADAMIIQGDQDAIVSPAQSEIFQCSCKDARVVRLPGAGHAPFLTRAKEFNKVVGEFLQERAGAAAP</sequence>
<dbReference type="EMBL" id="DTGR01000226">
    <property type="protein sequence ID" value="HHS30946.1"/>
    <property type="molecule type" value="Genomic_DNA"/>
</dbReference>
<accession>A0A7V6A6P9</accession>
<dbReference type="GO" id="GO:0016020">
    <property type="term" value="C:membrane"/>
    <property type="evidence" value="ECO:0007669"/>
    <property type="project" value="TreeGrafter"/>
</dbReference>
<evidence type="ECO:0000313" key="3">
    <source>
        <dbReference type="EMBL" id="HHS30946.1"/>
    </source>
</evidence>
<comment type="caution">
    <text evidence="3">The sequence shown here is derived from an EMBL/GenBank/DDBJ whole genome shotgun (WGS) entry which is preliminary data.</text>
</comment>
<name>A0A7V6A6P9_9BACT</name>
<dbReference type="InterPro" id="IPR029058">
    <property type="entry name" value="AB_hydrolase_fold"/>
</dbReference>
<feature type="domain" description="AB hydrolase-1" evidence="2">
    <location>
        <begin position="4"/>
        <end position="224"/>
    </location>
</feature>